<feature type="compositionally biased region" description="Basic residues" evidence="1">
    <location>
        <begin position="112"/>
        <end position="121"/>
    </location>
</feature>
<feature type="region of interest" description="Disordered" evidence="1">
    <location>
        <begin position="92"/>
        <end position="172"/>
    </location>
</feature>
<feature type="compositionally biased region" description="Low complexity" evidence="1">
    <location>
        <begin position="92"/>
        <end position="111"/>
    </location>
</feature>
<evidence type="ECO:0000313" key="2">
    <source>
        <dbReference type="EMBL" id="KAJ7730488.1"/>
    </source>
</evidence>
<dbReference type="AlphaFoldDB" id="A0AAD7MSW8"/>
<comment type="caution">
    <text evidence="2">The sequence shown here is derived from an EMBL/GenBank/DDBJ whole genome shotgun (WGS) entry which is preliminary data.</text>
</comment>
<evidence type="ECO:0000256" key="1">
    <source>
        <dbReference type="SAM" id="MobiDB-lite"/>
    </source>
</evidence>
<feature type="compositionally biased region" description="Low complexity" evidence="1">
    <location>
        <begin position="21"/>
        <end position="39"/>
    </location>
</feature>
<feature type="compositionally biased region" description="Basic and acidic residues" evidence="1">
    <location>
        <begin position="161"/>
        <end position="172"/>
    </location>
</feature>
<feature type="compositionally biased region" description="Low complexity" evidence="1">
    <location>
        <begin position="122"/>
        <end position="144"/>
    </location>
</feature>
<feature type="region of interest" description="Disordered" evidence="1">
    <location>
        <begin position="21"/>
        <end position="79"/>
    </location>
</feature>
<evidence type="ECO:0000313" key="3">
    <source>
        <dbReference type="Proteomes" id="UP001215280"/>
    </source>
</evidence>
<feature type="compositionally biased region" description="Acidic residues" evidence="1">
    <location>
        <begin position="145"/>
        <end position="160"/>
    </location>
</feature>
<gene>
    <name evidence="2" type="ORF">DFH07DRAFT_172524</name>
</gene>
<keyword evidence="3" id="KW-1185">Reference proteome</keyword>
<name>A0AAD7MSW8_9AGAR</name>
<accession>A0AAD7MSW8</accession>
<protein>
    <submittedName>
        <fullName evidence="2">Uncharacterized protein</fullName>
    </submittedName>
</protein>
<reference evidence="2" key="1">
    <citation type="submission" date="2023-03" db="EMBL/GenBank/DDBJ databases">
        <title>Massive genome expansion in bonnet fungi (Mycena s.s.) driven by repeated elements and novel gene families across ecological guilds.</title>
        <authorList>
            <consortium name="Lawrence Berkeley National Laboratory"/>
            <person name="Harder C.B."/>
            <person name="Miyauchi S."/>
            <person name="Viragh M."/>
            <person name="Kuo A."/>
            <person name="Thoen E."/>
            <person name="Andreopoulos B."/>
            <person name="Lu D."/>
            <person name="Skrede I."/>
            <person name="Drula E."/>
            <person name="Henrissat B."/>
            <person name="Morin E."/>
            <person name="Kohler A."/>
            <person name="Barry K."/>
            <person name="LaButti K."/>
            <person name="Morin E."/>
            <person name="Salamov A."/>
            <person name="Lipzen A."/>
            <person name="Mereny Z."/>
            <person name="Hegedus B."/>
            <person name="Baldrian P."/>
            <person name="Stursova M."/>
            <person name="Weitz H."/>
            <person name="Taylor A."/>
            <person name="Grigoriev I.V."/>
            <person name="Nagy L.G."/>
            <person name="Martin F."/>
            <person name="Kauserud H."/>
        </authorList>
    </citation>
    <scope>NUCLEOTIDE SEQUENCE</scope>
    <source>
        <strain evidence="2">CBHHK188m</strain>
    </source>
</reference>
<proteinExistence type="predicted"/>
<feature type="compositionally biased region" description="Acidic residues" evidence="1">
    <location>
        <begin position="51"/>
        <end position="63"/>
    </location>
</feature>
<dbReference type="Proteomes" id="UP001215280">
    <property type="component" value="Unassembled WGS sequence"/>
</dbReference>
<dbReference type="EMBL" id="JARJLG010000190">
    <property type="protein sequence ID" value="KAJ7730488.1"/>
    <property type="molecule type" value="Genomic_DNA"/>
</dbReference>
<sequence>MTRSASRTGVVEFSYDFPVASTSALPSSRTSRTRASSPRRPSPVRPHWEYVDEDRDEEEEEEYASYGYPSRRPIPAIPSLYPYAAPQYPVYPYAAPYATPSSQQSESSCSASHHRKIKKARPASILSTDSSSPPSTASPYSSPYDLEDDFEPTFDDDDGEERGRTPSKDPHLDLRRQWAALSLRVQFGVFRAKKRLRSGVMSL</sequence>
<organism evidence="2 3">
    <name type="scientific">Mycena maculata</name>
    <dbReference type="NCBI Taxonomy" id="230809"/>
    <lineage>
        <taxon>Eukaryota</taxon>
        <taxon>Fungi</taxon>
        <taxon>Dikarya</taxon>
        <taxon>Basidiomycota</taxon>
        <taxon>Agaricomycotina</taxon>
        <taxon>Agaricomycetes</taxon>
        <taxon>Agaricomycetidae</taxon>
        <taxon>Agaricales</taxon>
        <taxon>Marasmiineae</taxon>
        <taxon>Mycenaceae</taxon>
        <taxon>Mycena</taxon>
    </lineage>
</organism>